<evidence type="ECO:0000313" key="2">
    <source>
        <dbReference type="EMBL" id="QHT89825.1"/>
    </source>
</evidence>
<feature type="domain" description="GIY-YIG" evidence="1">
    <location>
        <begin position="1"/>
        <end position="79"/>
    </location>
</feature>
<reference evidence="2" key="1">
    <citation type="journal article" date="2020" name="Nature">
        <title>Giant virus diversity and host interactions through global metagenomics.</title>
        <authorList>
            <person name="Schulz F."/>
            <person name="Roux S."/>
            <person name="Paez-Espino D."/>
            <person name="Jungbluth S."/>
            <person name="Walsh D.A."/>
            <person name="Denef V.J."/>
            <person name="McMahon K.D."/>
            <person name="Konstantinidis K.T."/>
            <person name="Eloe-Fadrosh E.A."/>
            <person name="Kyrpides N.C."/>
            <person name="Woyke T."/>
        </authorList>
    </citation>
    <scope>NUCLEOTIDE SEQUENCE</scope>
    <source>
        <strain evidence="2">GVMAG-M-3300023184-62</strain>
    </source>
</reference>
<accession>A0A6C0IBR0</accession>
<evidence type="ECO:0000259" key="1">
    <source>
        <dbReference type="PROSITE" id="PS50164"/>
    </source>
</evidence>
<organism evidence="2">
    <name type="scientific">viral metagenome</name>
    <dbReference type="NCBI Taxonomy" id="1070528"/>
    <lineage>
        <taxon>unclassified sequences</taxon>
        <taxon>metagenomes</taxon>
        <taxon>organismal metagenomes</taxon>
    </lineage>
</organism>
<dbReference type="AlphaFoldDB" id="A0A6C0IBR0"/>
<dbReference type="InterPro" id="IPR035901">
    <property type="entry name" value="GIY-YIG_endonuc_sf"/>
</dbReference>
<sequence length="121" mass="13705">MGWFCYLLLSEDNKRTYVGATVDPDRRLRQHNGELAGGASATRGGVWQRVCCIEGFPTEGAALQFEWKWKNLTKTQRASTALERRKKALQALLALDKSTTKAIPYSEYPEPLLIHWSESFA</sequence>
<dbReference type="PANTHER" id="PTHR20208">
    <property type="entry name" value="STRUCTURE-SPECIFIC ENDONUCLEASE SUBUNIT SLX1"/>
    <property type="match status" value="1"/>
</dbReference>
<name>A0A6C0IBR0_9ZZZZ</name>
<dbReference type="EMBL" id="MN740152">
    <property type="protein sequence ID" value="QHT89825.1"/>
    <property type="molecule type" value="Genomic_DNA"/>
</dbReference>
<dbReference type="InterPro" id="IPR000305">
    <property type="entry name" value="GIY-YIG_endonuc"/>
</dbReference>
<dbReference type="Pfam" id="PF01541">
    <property type="entry name" value="GIY-YIG"/>
    <property type="match status" value="1"/>
</dbReference>
<dbReference type="InterPro" id="IPR050381">
    <property type="entry name" value="SLX1_endonuclease"/>
</dbReference>
<dbReference type="PANTHER" id="PTHR20208:SF13">
    <property type="entry name" value="STRUCTURE-SPECIFIC ENDONUCLEASE SUBUNIT SLX1"/>
    <property type="match status" value="1"/>
</dbReference>
<dbReference type="SUPFAM" id="SSF82771">
    <property type="entry name" value="GIY-YIG endonuclease"/>
    <property type="match status" value="1"/>
</dbReference>
<proteinExistence type="predicted"/>
<protein>
    <recommendedName>
        <fullName evidence="1">GIY-YIG domain-containing protein</fullName>
    </recommendedName>
</protein>
<dbReference type="Gene3D" id="3.40.1440.10">
    <property type="entry name" value="GIY-YIG endonuclease"/>
    <property type="match status" value="1"/>
</dbReference>
<dbReference type="PROSITE" id="PS50164">
    <property type="entry name" value="GIY_YIG"/>
    <property type="match status" value="1"/>
</dbReference>